<organism evidence="1 2">
    <name type="scientific">Schistosoma margrebowiei</name>
    <dbReference type="NCBI Taxonomy" id="48269"/>
    <lineage>
        <taxon>Eukaryota</taxon>
        <taxon>Metazoa</taxon>
        <taxon>Spiralia</taxon>
        <taxon>Lophotrochozoa</taxon>
        <taxon>Platyhelminthes</taxon>
        <taxon>Trematoda</taxon>
        <taxon>Digenea</taxon>
        <taxon>Strigeidida</taxon>
        <taxon>Schistosomatoidea</taxon>
        <taxon>Schistosomatidae</taxon>
        <taxon>Schistosoma</taxon>
    </lineage>
</organism>
<sequence length="46" mass="5491">MRLNLSKVFLKNYNFLWVIPSGWNENTVSFDNIRSLTEWKTVNTTL</sequence>
<name>A0A183MAQ5_9TREM</name>
<dbReference type="Proteomes" id="UP000277204">
    <property type="component" value="Unassembled WGS sequence"/>
</dbReference>
<keyword evidence="2" id="KW-1185">Reference proteome</keyword>
<dbReference type="EMBL" id="UZAI01009170">
    <property type="protein sequence ID" value="VDP04063.1"/>
    <property type="molecule type" value="Genomic_DNA"/>
</dbReference>
<evidence type="ECO:0000313" key="1">
    <source>
        <dbReference type="EMBL" id="VDP04063.1"/>
    </source>
</evidence>
<evidence type="ECO:0000313" key="2">
    <source>
        <dbReference type="Proteomes" id="UP000277204"/>
    </source>
</evidence>
<gene>
    <name evidence="1" type="ORF">SMRZ_LOCUS13130</name>
</gene>
<reference evidence="1 2" key="1">
    <citation type="submission" date="2018-11" db="EMBL/GenBank/DDBJ databases">
        <authorList>
            <consortium name="Pathogen Informatics"/>
        </authorList>
    </citation>
    <scope>NUCLEOTIDE SEQUENCE [LARGE SCALE GENOMIC DNA]</scope>
    <source>
        <strain evidence="1 2">Zambia</strain>
    </source>
</reference>
<proteinExistence type="predicted"/>
<accession>A0A183MAQ5</accession>
<dbReference type="AlphaFoldDB" id="A0A183MAQ5"/>
<protein>
    <submittedName>
        <fullName evidence="1">Uncharacterized protein</fullName>
    </submittedName>
</protein>